<proteinExistence type="predicted"/>
<keyword evidence="1" id="KW-0472">Membrane</keyword>
<keyword evidence="1" id="KW-0812">Transmembrane</keyword>
<accession>A0A6C0AVL2</accession>
<name>A0A6C0AVL2_9ZZZZ</name>
<reference evidence="2" key="1">
    <citation type="journal article" date="2020" name="Nature">
        <title>Giant virus diversity and host interactions through global metagenomics.</title>
        <authorList>
            <person name="Schulz F."/>
            <person name="Roux S."/>
            <person name="Paez-Espino D."/>
            <person name="Jungbluth S."/>
            <person name="Walsh D.A."/>
            <person name="Denef V.J."/>
            <person name="McMahon K.D."/>
            <person name="Konstantinidis K.T."/>
            <person name="Eloe-Fadrosh E.A."/>
            <person name="Kyrpides N.C."/>
            <person name="Woyke T."/>
        </authorList>
    </citation>
    <scope>NUCLEOTIDE SEQUENCE</scope>
    <source>
        <strain evidence="2">GVMAG-S-ERX555943-30</strain>
    </source>
</reference>
<dbReference type="EMBL" id="MN738752">
    <property type="protein sequence ID" value="QHS83321.1"/>
    <property type="molecule type" value="Genomic_DNA"/>
</dbReference>
<evidence type="ECO:0000256" key="1">
    <source>
        <dbReference type="SAM" id="Phobius"/>
    </source>
</evidence>
<sequence length="104" mass="12629">MKNPVLLCSIFIEQKKLLRDFGGNFFMLATFYEKSCFLLCYAGNFFFLKNRDKTFFRKKKMDILKMSKKKILKILLQQNFAKTPKYPLFTIKFSVILYFFYKIR</sequence>
<keyword evidence="1" id="KW-1133">Transmembrane helix</keyword>
<evidence type="ECO:0000313" key="2">
    <source>
        <dbReference type="EMBL" id="QHS83321.1"/>
    </source>
</evidence>
<feature type="transmembrane region" description="Helical" evidence="1">
    <location>
        <begin position="25"/>
        <end position="48"/>
    </location>
</feature>
<protein>
    <submittedName>
        <fullName evidence="2">Uncharacterized protein</fullName>
    </submittedName>
</protein>
<dbReference type="AlphaFoldDB" id="A0A6C0AVL2"/>
<organism evidence="2">
    <name type="scientific">viral metagenome</name>
    <dbReference type="NCBI Taxonomy" id="1070528"/>
    <lineage>
        <taxon>unclassified sequences</taxon>
        <taxon>metagenomes</taxon>
        <taxon>organismal metagenomes</taxon>
    </lineage>
</organism>